<evidence type="ECO:0000313" key="8">
    <source>
        <dbReference type="EMBL" id="RWR09648.1"/>
    </source>
</evidence>
<feature type="transmembrane region" description="Helical" evidence="6">
    <location>
        <begin position="7"/>
        <end position="25"/>
    </location>
</feature>
<evidence type="ECO:0000259" key="7">
    <source>
        <dbReference type="Pfam" id="PF13396"/>
    </source>
</evidence>
<feature type="transmembrane region" description="Helical" evidence="6">
    <location>
        <begin position="37"/>
        <end position="57"/>
    </location>
</feature>
<sequence length="63" mass="7219">MDFPWELIAPIVILDLILKITALVSCIKEENTNGPKWMWILLILLINLIGPVLYFVIGRQKQG</sequence>
<keyword evidence="9" id="KW-1185">Reference proteome</keyword>
<organism evidence="8 9">
    <name type="scientific">Siminovitchia fortis</name>
    <dbReference type="NCBI Taxonomy" id="254758"/>
    <lineage>
        <taxon>Bacteria</taxon>
        <taxon>Bacillati</taxon>
        <taxon>Bacillota</taxon>
        <taxon>Bacilli</taxon>
        <taxon>Bacillales</taxon>
        <taxon>Bacillaceae</taxon>
        <taxon>Siminovitchia</taxon>
    </lineage>
</organism>
<comment type="subcellular location">
    <subcellularLocation>
        <location evidence="1">Cell membrane</location>
        <topology evidence="1">Multi-pass membrane protein</topology>
    </subcellularLocation>
</comment>
<feature type="domain" description="Cardiolipin synthase N-terminal" evidence="7">
    <location>
        <begin position="17"/>
        <end position="59"/>
    </location>
</feature>
<protein>
    <submittedName>
        <fullName evidence="8">Transcriptional regulator</fullName>
    </submittedName>
</protein>
<keyword evidence="2" id="KW-1003">Cell membrane</keyword>
<dbReference type="Pfam" id="PF13396">
    <property type="entry name" value="PLDc_N"/>
    <property type="match status" value="1"/>
</dbReference>
<name>A0A443IR71_9BACI</name>
<evidence type="ECO:0000313" key="9">
    <source>
        <dbReference type="Proteomes" id="UP000273811"/>
    </source>
</evidence>
<reference evidence="8" key="1">
    <citation type="submission" date="2018-12" db="EMBL/GenBank/DDBJ databases">
        <authorList>
            <person name="Sun L."/>
            <person name="Chen Z."/>
        </authorList>
    </citation>
    <scope>NUCLEOTIDE SEQUENCE [LARGE SCALE GENOMIC DNA]</scope>
    <source>
        <strain evidence="8">DSM 16012</strain>
    </source>
</reference>
<keyword evidence="4 6" id="KW-1133">Transmembrane helix</keyword>
<evidence type="ECO:0000256" key="2">
    <source>
        <dbReference type="ARBA" id="ARBA00022475"/>
    </source>
</evidence>
<evidence type="ECO:0000256" key="6">
    <source>
        <dbReference type="SAM" id="Phobius"/>
    </source>
</evidence>
<evidence type="ECO:0000256" key="3">
    <source>
        <dbReference type="ARBA" id="ARBA00022692"/>
    </source>
</evidence>
<dbReference type="OrthoDB" id="3243324at2"/>
<accession>A0A443IR71</accession>
<proteinExistence type="predicted"/>
<keyword evidence="5 6" id="KW-0472">Membrane</keyword>
<dbReference type="Proteomes" id="UP000273811">
    <property type="component" value="Unassembled WGS sequence"/>
</dbReference>
<dbReference type="AlphaFoldDB" id="A0A443IR71"/>
<dbReference type="RefSeq" id="WP_120073273.1">
    <property type="nucleotide sequence ID" value="NZ_CP126113.1"/>
</dbReference>
<dbReference type="EMBL" id="QYTU02000021">
    <property type="protein sequence ID" value="RWR09648.1"/>
    <property type="molecule type" value="Genomic_DNA"/>
</dbReference>
<dbReference type="GO" id="GO:0005886">
    <property type="term" value="C:plasma membrane"/>
    <property type="evidence" value="ECO:0007669"/>
    <property type="project" value="UniProtKB-SubCell"/>
</dbReference>
<keyword evidence="3 6" id="KW-0812">Transmembrane</keyword>
<evidence type="ECO:0000256" key="5">
    <source>
        <dbReference type="ARBA" id="ARBA00023136"/>
    </source>
</evidence>
<evidence type="ECO:0000256" key="4">
    <source>
        <dbReference type="ARBA" id="ARBA00022989"/>
    </source>
</evidence>
<gene>
    <name evidence="8" type="ORF">D4N35_010480</name>
</gene>
<comment type="caution">
    <text evidence="8">The sequence shown here is derived from an EMBL/GenBank/DDBJ whole genome shotgun (WGS) entry which is preliminary data.</text>
</comment>
<evidence type="ECO:0000256" key="1">
    <source>
        <dbReference type="ARBA" id="ARBA00004651"/>
    </source>
</evidence>
<dbReference type="GeneID" id="56393264"/>
<dbReference type="InterPro" id="IPR027379">
    <property type="entry name" value="CLS_N"/>
</dbReference>